<dbReference type="Proteomes" id="UP001597479">
    <property type="component" value="Unassembled WGS sequence"/>
</dbReference>
<gene>
    <name evidence="1" type="ORF">ACFS27_12500</name>
</gene>
<keyword evidence="2" id="KW-1185">Reference proteome</keyword>
<evidence type="ECO:0000313" key="1">
    <source>
        <dbReference type="EMBL" id="MFD2794369.1"/>
    </source>
</evidence>
<dbReference type="EMBL" id="JBHUOG010000001">
    <property type="protein sequence ID" value="MFD2794369.1"/>
    <property type="molecule type" value="Genomic_DNA"/>
</dbReference>
<name>A0ABW5VTW8_9MICO</name>
<protein>
    <submittedName>
        <fullName evidence="1">Uncharacterized protein</fullName>
    </submittedName>
</protein>
<organism evidence="1 2">
    <name type="scientific">Promicromonospora vindobonensis</name>
    <dbReference type="NCBI Taxonomy" id="195748"/>
    <lineage>
        <taxon>Bacteria</taxon>
        <taxon>Bacillati</taxon>
        <taxon>Actinomycetota</taxon>
        <taxon>Actinomycetes</taxon>
        <taxon>Micrococcales</taxon>
        <taxon>Promicromonosporaceae</taxon>
        <taxon>Promicromonospora</taxon>
    </lineage>
</organism>
<dbReference type="RefSeq" id="WP_377183380.1">
    <property type="nucleotide sequence ID" value="NZ_JBHUOG010000001.1"/>
</dbReference>
<proteinExistence type="predicted"/>
<sequence>MAGERPWRIQDGIVEALHDAVGAAERADGDWHLVQAHMISLDMATPLYDDLSTEAFQVGSQLRDFHLRLRQALRRESEGEN</sequence>
<reference evidence="2" key="1">
    <citation type="journal article" date="2019" name="Int. J. Syst. Evol. Microbiol.">
        <title>The Global Catalogue of Microorganisms (GCM) 10K type strain sequencing project: providing services to taxonomists for standard genome sequencing and annotation.</title>
        <authorList>
            <consortium name="The Broad Institute Genomics Platform"/>
            <consortium name="The Broad Institute Genome Sequencing Center for Infectious Disease"/>
            <person name="Wu L."/>
            <person name="Ma J."/>
        </authorList>
    </citation>
    <scope>NUCLEOTIDE SEQUENCE [LARGE SCALE GENOMIC DNA]</scope>
    <source>
        <strain evidence="2">CCM 7044</strain>
    </source>
</reference>
<accession>A0ABW5VTW8</accession>
<evidence type="ECO:0000313" key="2">
    <source>
        <dbReference type="Proteomes" id="UP001597479"/>
    </source>
</evidence>
<comment type="caution">
    <text evidence="1">The sequence shown here is derived from an EMBL/GenBank/DDBJ whole genome shotgun (WGS) entry which is preliminary data.</text>
</comment>